<evidence type="ECO:0000313" key="3">
    <source>
        <dbReference type="Proteomes" id="UP000691718"/>
    </source>
</evidence>
<protein>
    <submittedName>
        <fullName evidence="2">(apollo) hypothetical protein</fullName>
    </submittedName>
</protein>
<evidence type="ECO:0000256" key="1">
    <source>
        <dbReference type="SAM" id="SignalP"/>
    </source>
</evidence>
<dbReference type="AlphaFoldDB" id="A0A8S3W054"/>
<accession>A0A8S3W054</accession>
<name>A0A8S3W054_PARAO</name>
<feature type="signal peptide" evidence="1">
    <location>
        <begin position="1"/>
        <end position="18"/>
    </location>
</feature>
<organism evidence="2 3">
    <name type="scientific">Parnassius apollo</name>
    <name type="common">Apollo butterfly</name>
    <name type="synonym">Papilio apollo</name>
    <dbReference type="NCBI Taxonomy" id="110799"/>
    <lineage>
        <taxon>Eukaryota</taxon>
        <taxon>Metazoa</taxon>
        <taxon>Ecdysozoa</taxon>
        <taxon>Arthropoda</taxon>
        <taxon>Hexapoda</taxon>
        <taxon>Insecta</taxon>
        <taxon>Pterygota</taxon>
        <taxon>Neoptera</taxon>
        <taxon>Endopterygota</taxon>
        <taxon>Lepidoptera</taxon>
        <taxon>Glossata</taxon>
        <taxon>Ditrysia</taxon>
        <taxon>Papilionoidea</taxon>
        <taxon>Papilionidae</taxon>
        <taxon>Parnassiinae</taxon>
        <taxon>Parnassini</taxon>
        <taxon>Parnassius</taxon>
        <taxon>Parnassius</taxon>
    </lineage>
</organism>
<gene>
    <name evidence="2" type="ORF">PAPOLLO_LOCUS611</name>
</gene>
<dbReference type="EMBL" id="CAJQZP010000023">
    <property type="protein sequence ID" value="CAG4933072.1"/>
    <property type="molecule type" value="Genomic_DNA"/>
</dbReference>
<keyword evidence="1" id="KW-0732">Signal</keyword>
<evidence type="ECO:0000313" key="2">
    <source>
        <dbReference type="EMBL" id="CAG4933072.1"/>
    </source>
</evidence>
<reference evidence="2" key="1">
    <citation type="submission" date="2021-04" db="EMBL/GenBank/DDBJ databases">
        <authorList>
            <person name="Tunstrom K."/>
        </authorList>
    </citation>
    <scope>NUCLEOTIDE SEQUENCE</scope>
</reference>
<dbReference type="Proteomes" id="UP000691718">
    <property type="component" value="Unassembled WGS sequence"/>
</dbReference>
<dbReference type="OrthoDB" id="7416548at2759"/>
<feature type="chain" id="PRO_5035858825" evidence="1">
    <location>
        <begin position="19"/>
        <end position="155"/>
    </location>
</feature>
<proteinExistence type="predicted"/>
<comment type="caution">
    <text evidence="2">The sequence shown here is derived from an EMBL/GenBank/DDBJ whole genome shotgun (WGS) entry which is preliminary data.</text>
</comment>
<keyword evidence="3" id="KW-1185">Reference proteome</keyword>
<sequence length="155" mass="17803">MDLLVSIFLLYLSAGVRSESLHDTLEERSIRDVYASNFGAEFESIAYAAIPLYPPIPIIRIISPSFTYKFGYPYDKELEPNQHYYARRPTHSASMIDSRITELSTSSSEMQAPEIIYARPNKRGGFTYRRPAAASHRPVEPIVLRVQKYKVVRDR</sequence>